<evidence type="ECO:0000313" key="2">
    <source>
        <dbReference type="Proteomes" id="UP000598146"/>
    </source>
</evidence>
<organism evidence="1 2">
    <name type="scientific">Actinoplanes aureus</name>
    <dbReference type="NCBI Taxonomy" id="2792083"/>
    <lineage>
        <taxon>Bacteria</taxon>
        <taxon>Bacillati</taxon>
        <taxon>Actinomycetota</taxon>
        <taxon>Actinomycetes</taxon>
        <taxon>Micromonosporales</taxon>
        <taxon>Micromonosporaceae</taxon>
        <taxon>Actinoplanes</taxon>
    </lineage>
</organism>
<comment type="caution">
    <text evidence="1">The sequence shown here is derived from an EMBL/GenBank/DDBJ whole genome shotgun (WGS) entry which is preliminary data.</text>
</comment>
<dbReference type="RefSeq" id="WP_196420193.1">
    <property type="nucleotide sequence ID" value="NZ_JADQTO010000038.1"/>
</dbReference>
<reference evidence="1" key="1">
    <citation type="submission" date="2020-11" db="EMBL/GenBank/DDBJ databases">
        <title>Isolation and identification of active actinomycetes.</title>
        <authorList>
            <person name="Sun X."/>
        </authorList>
    </citation>
    <scope>NUCLEOTIDE SEQUENCE</scope>
    <source>
        <strain evidence="1">NEAU-A11</strain>
    </source>
</reference>
<keyword evidence="2" id="KW-1185">Reference proteome</keyword>
<protein>
    <submittedName>
        <fullName evidence="1">Uncharacterized protein</fullName>
    </submittedName>
</protein>
<evidence type="ECO:0000313" key="1">
    <source>
        <dbReference type="EMBL" id="MBG0568418.1"/>
    </source>
</evidence>
<name>A0A931CJC7_9ACTN</name>
<sequence>MTKGDLELGYWLPFTQFAVNTTKRYIVVAGDSGSYKQLAADVSLVPTAIADPKSRMTLNIDVRALEKVSLAVNLDDRGFIQSVNSESSKDLAPVMSVVGKAIGLAAAIVAFGPDENIPTASMSLEAEWALKYPLLSQNAAALEVKIAEYLQKVGDPSTLPQDVVHVGAALEALQNQLATISQAKRTWIAAQAGPSTTQGWKYAPEDLMALNGELPVTLLEPAIPPQQTDMAGQFGVLVAIVDPDRTGVSRTADGSLVDRIVLRRSRPVTVGVYFRDEKDWKLDESSVRQLDVVDGHSELDQLSLDGSWLKTKRFELSYHPDMSVKSFGVTTAPNASAVATSLGEILDATSVARKQIAERPAAAEQRLKAATLQLDLLKTASEYEVLAATHRESEELAILELRKRLREATRGA</sequence>
<dbReference type="EMBL" id="JADQTO010000038">
    <property type="protein sequence ID" value="MBG0568418.1"/>
    <property type="molecule type" value="Genomic_DNA"/>
</dbReference>
<gene>
    <name evidence="1" type="ORF">I4J89_44040</name>
</gene>
<dbReference type="Proteomes" id="UP000598146">
    <property type="component" value="Unassembled WGS sequence"/>
</dbReference>
<accession>A0A931CJC7</accession>
<dbReference type="AlphaFoldDB" id="A0A931CJC7"/>
<proteinExistence type="predicted"/>